<keyword evidence="2" id="KW-1185">Reference proteome</keyword>
<dbReference type="Proteomes" id="UP000789405">
    <property type="component" value="Unassembled WGS sequence"/>
</dbReference>
<sequence>AGDCCNFGRGYKVDEEKAYEYYKIAAEKELEKLIHNIDMMFV</sequence>
<feature type="non-terminal residue" evidence="1">
    <location>
        <position position="1"/>
    </location>
</feature>
<evidence type="ECO:0000313" key="2">
    <source>
        <dbReference type="Proteomes" id="UP000789405"/>
    </source>
</evidence>
<comment type="caution">
    <text evidence="1">The sequence shown here is derived from an EMBL/GenBank/DDBJ whole genome shotgun (WGS) entry which is preliminary data.</text>
</comment>
<accession>A0A9N9HU52</accession>
<dbReference type="InterPro" id="IPR011990">
    <property type="entry name" value="TPR-like_helical_dom_sf"/>
</dbReference>
<dbReference type="Gene3D" id="1.25.40.10">
    <property type="entry name" value="Tetratricopeptide repeat domain"/>
    <property type="match status" value="1"/>
</dbReference>
<proteinExistence type="predicted"/>
<reference evidence="1" key="1">
    <citation type="submission" date="2021-06" db="EMBL/GenBank/DDBJ databases">
        <authorList>
            <person name="Kallberg Y."/>
            <person name="Tangrot J."/>
            <person name="Rosling A."/>
        </authorList>
    </citation>
    <scope>NUCLEOTIDE SEQUENCE</scope>
    <source>
        <strain evidence="1">MA453B</strain>
    </source>
</reference>
<evidence type="ECO:0000313" key="1">
    <source>
        <dbReference type="EMBL" id="CAG8706535.1"/>
    </source>
</evidence>
<protein>
    <submittedName>
        <fullName evidence="1">9731_t:CDS:1</fullName>
    </submittedName>
</protein>
<dbReference type="OrthoDB" id="2384430at2759"/>
<dbReference type="EMBL" id="CAJVPY010009260">
    <property type="protein sequence ID" value="CAG8706535.1"/>
    <property type="molecule type" value="Genomic_DNA"/>
</dbReference>
<organism evidence="1 2">
    <name type="scientific">Dentiscutata erythropus</name>
    <dbReference type="NCBI Taxonomy" id="1348616"/>
    <lineage>
        <taxon>Eukaryota</taxon>
        <taxon>Fungi</taxon>
        <taxon>Fungi incertae sedis</taxon>
        <taxon>Mucoromycota</taxon>
        <taxon>Glomeromycotina</taxon>
        <taxon>Glomeromycetes</taxon>
        <taxon>Diversisporales</taxon>
        <taxon>Gigasporaceae</taxon>
        <taxon>Dentiscutata</taxon>
    </lineage>
</organism>
<dbReference type="AlphaFoldDB" id="A0A9N9HU52"/>
<gene>
    <name evidence="1" type="ORF">DERYTH_LOCUS13316</name>
</gene>
<name>A0A9N9HU52_9GLOM</name>